<name>A0A486UFH6_KLEPN</name>
<dbReference type="RefSeq" id="WP_004099061.1">
    <property type="nucleotide sequence ID" value="NZ_CAAGUZ010000056.1"/>
</dbReference>
<keyword evidence="1" id="KW-0597">Phosphoprotein</keyword>
<dbReference type="PROSITE" id="PS50110">
    <property type="entry name" value="RESPONSE_REGULATORY"/>
    <property type="match status" value="1"/>
</dbReference>
<gene>
    <name evidence="3" type="ORF">SAMEA4873656_05471</name>
</gene>
<dbReference type="InterPro" id="IPR001789">
    <property type="entry name" value="Sig_transdc_resp-reg_receiver"/>
</dbReference>
<reference evidence="3" key="1">
    <citation type="submission" date="2019-03" db="EMBL/GenBank/DDBJ databases">
        <authorList>
            <consortium name="Pathogen Informatics"/>
        </authorList>
    </citation>
    <scope>NUCLEOTIDE SEQUENCE</scope>
    <source>
        <strain evidence="3">5012STDY7626466</strain>
    </source>
</reference>
<evidence type="ECO:0000256" key="1">
    <source>
        <dbReference type="PROSITE-ProRule" id="PRU00169"/>
    </source>
</evidence>
<feature type="domain" description="Response regulatory" evidence="2">
    <location>
        <begin position="7"/>
        <end position="135"/>
    </location>
</feature>
<dbReference type="CDD" id="cd00156">
    <property type="entry name" value="REC"/>
    <property type="match status" value="1"/>
</dbReference>
<dbReference type="GO" id="GO:0000160">
    <property type="term" value="P:phosphorelay signal transduction system"/>
    <property type="evidence" value="ECO:0007669"/>
    <property type="project" value="InterPro"/>
</dbReference>
<evidence type="ECO:0000313" key="3">
    <source>
        <dbReference type="EMBL" id="VGM37447.1"/>
    </source>
</evidence>
<proteinExistence type="predicted"/>
<sequence>MSNRTFKLLIVEDEADIAENISRIFNDVFDNIEITLVACRDEAYEILDDRRIFFDYITLDLNFPIVKNGFEKDPQNGLAVLAKCVKNLKGTPILILTGTSTVEMIGQFLSSSVHKDVWGSGVSGPTIEHCRKENFETLSCIVDNIKRKFDNIFDVELDVEFDSTKLPVEHDRLIRIFSKKQGSVITKIKAIGGGLSASKVYGLELSNNHGKVFLRVVSKCGPSDKVNEDESNYRTFISRLSPGATPRLIDLIEHGAASNGAVFYGFDRSYEHSFFSASTAGVMNERLFNNTRSILDVWYEAREMKTCSIKSIRQKVLSDDHAYELMKVYNLDSAMSFEDHNVSCSFSIQHGDLHGENILINITDNSSSLIDYGDIGEMVSILDPITLECSFLFHPAATKYDWPTDQNLENWSSIEQYLYGCPIPSEIRFCRDWLNSRKRGNREVSACLYSYALRQLKYPETNKGRALKLIEAAYRLYSGS</sequence>
<dbReference type="InterPro" id="IPR011009">
    <property type="entry name" value="Kinase-like_dom_sf"/>
</dbReference>
<organism evidence="3">
    <name type="scientific">Klebsiella pneumoniae</name>
    <dbReference type="NCBI Taxonomy" id="573"/>
    <lineage>
        <taxon>Bacteria</taxon>
        <taxon>Pseudomonadati</taxon>
        <taxon>Pseudomonadota</taxon>
        <taxon>Gammaproteobacteria</taxon>
        <taxon>Enterobacterales</taxon>
        <taxon>Enterobacteriaceae</taxon>
        <taxon>Klebsiella/Raoultella group</taxon>
        <taxon>Klebsiella</taxon>
        <taxon>Klebsiella pneumoniae complex</taxon>
    </lineage>
</organism>
<dbReference type="Pfam" id="PF00072">
    <property type="entry name" value="Response_reg"/>
    <property type="match status" value="1"/>
</dbReference>
<dbReference type="EMBL" id="CAAHCZ010000034">
    <property type="protein sequence ID" value="VGM37447.1"/>
    <property type="molecule type" value="Genomic_DNA"/>
</dbReference>
<evidence type="ECO:0000259" key="2">
    <source>
        <dbReference type="PROSITE" id="PS50110"/>
    </source>
</evidence>
<dbReference type="AlphaFoldDB" id="A0A486UFH6"/>
<protein>
    <submittedName>
        <fullName evidence="3">Response regulator receiver domain</fullName>
    </submittedName>
</protein>
<dbReference type="SUPFAM" id="SSF52172">
    <property type="entry name" value="CheY-like"/>
    <property type="match status" value="1"/>
</dbReference>
<accession>A0A486UFH6</accession>
<dbReference type="InterPro" id="IPR011006">
    <property type="entry name" value="CheY-like_superfamily"/>
</dbReference>
<feature type="modified residue" description="4-aspartylphosphate" evidence="1">
    <location>
        <position position="60"/>
    </location>
</feature>
<dbReference type="Gene3D" id="3.40.50.2300">
    <property type="match status" value="1"/>
</dbReference>
<dbReference type="SUPFAM" id="SSF56112">
    <property type="entry name" value="Protein kinase-like (PK-like)"/>
    <property type="match status" value="1"/>
</dbReference>